<organism evidence="1 2">
    <name type="scientific">Bacillus salitolerans</name>
    <dbReference type="NCBI Taxonomy" id="1437434"/>
    <lineage>
        <taxon>Bacteria</taxon>
        <taxon>Bacillati</taxon>
        <taxon>Bacillota</taxon>
        <taxon>Bacilli</taxon>
        <taxon>Bacillales</taxon>
        <taxon>Bacillaceae</taxon>
        <taxon>Bacillus</taxon>
    </lineage>
</organism>
<evidence type="ECO:0000313" key="1">
    <source>
        <dbReference type="EMBL" id="MFD1739021.1"/>
    </source>
</evidence>
<dbReference type="CDD" id="cd14728">
    <property type="entry name" value="Ere-like"/>
    <property type="match status" value="1"/>
</dbReference>
<gene>
    <name evidence="1" type="ORF">ACFSCX_21160</name>
</gene>
<proteinExistence type="predicted"/>
<name>A0ABW4LVE5_9BACI</name>
<reference evidence="2" key="1">
    <citation type="journal article" date="2019" name="Int. J. Syst. Evol. Microbiol.">
        <title>The Global Catalogue of Microorganisms (GCM) 10K type strain sequencing project: providing services to taxonomists for standard genome sequencing and annotation.</title>
        <authorList>
            <consortium name="The Broad Institute Genomics Platform"/>
            <consortium name="The Broad Institute Genome Sequencing Center for Infectious Disease"/>
            <person name="Wu L."/>
            <person name="Ma J."/>
        </authorList>
    </citation>
    <scope>NUCLEOTIDE SEQUENCE [LARGE SCALE GENOMIC DNA]</scope>
    <source>
        <strain evidence="2">CCUG 49339</strain>
    </source>
</reference>
<dbReference type="PROSITE" id="PS51257">
    <property type="entry name" value="PROKAR_LIPOPROTEIN"/>
    <property type="match status" value="1"/>
</dbReference>
<accession>A0ABW4LVE5</accession>
<protein>
    <submittedName>
        <fullName evidence="1">Erythromycin esterase family protein</fullName>
        <ecNumber evidence="1">3.1.1.-</ecNumber>
    </submittedName>
</protein>
<dbReference type="SUPFAM" id="SSF159501">
    <property type="entry name" value="EreA/ChaN-like"/>
    <property type="match status" value="1"/>
</dbReference>
<dbReference type="InterPro" id="IPR052036">
    <property type="entry name" value="Hydrolase/PRTase-associated"/>
</dbReference>
<dbReference type="RefSeq" id="WP_377930245.1">
    <property type="nucleotide sequence ID" value="NZ_JBHUEM010000052.1"/>
</dbReference>
<dbReference type="EC" id="3.1.1.-" evidence="1"/>
<dbReference type="InterPro" id="IPR007815">
    <property type="entry name" value="Emycin_Estase"/>
</dbReference>
<keyword evidence="2" id="KW-1185">Reference proteome</keyword>
<dbReference type="PANTHER" id="PTHR31299:SF0">
    <property type="entry name" value="ESTERASE, PUTATIVE (AFU_ORTHOLOGUE AFUA_1G05850)-RELATED"/>
    <property type="match status" value="1"/>
</dbReference>
<sequence length="451" mass="52510">MKQLWMLLIVLVIALTGCTQKKDSIDNALDNNSSTDVHEETEKPKDSLEVMKDWAILNGEEINEGQSDFSFLQEVLKDKRFIFLGEDAHGVREFHKIKTDLIQYLHEELDFDVLVFESGMAETSNVFETDAPVTEKMKHSLYPVWHSEEIEVLYQYMEEQKSSLDPLFLTGIDVQHVSKFYGGYLSDKLAHHNQNMAELILATEDGYAEFNKKYYLERLYDLALKTKLIKNYEELIDYIKSNKEMENDETFNSDLQVKALEGRIHYLETFKEIPDKQESVDIEQMKLRDQIMAQNAAWLIQEKFPDKKIMFWAHNAHIRKANTKIEQSTSKFPTIESFVELLPESILKESYILGLNMGTGTIANSTDLSKIQLTPKQKGTLEWLLAQGNGEITFYHLLDYTNTEENAWLFEPIPSYHHGYVWEKFTVAEQFDGIIFVEDVTPPKYLDLYKE</sequence>
<dbReference type="Gene3D" id="1.20.1440.30">
    <property type="entry name" value="Biosynthetic Protein domain"/>
    <property type="match status" value="1"/>
</dbReference>
<dbReference type="GO" id="GO:0016787">
    <property type="term" value="F:hydrolase activity"/>
    <property type="evidence" value="ECO:0007669"/>
    <property type="project" value="UniProtKB-KW"/>
</dbReference>
<comment type="caution">
    <text evidence="1">The sequence shown here is derived from an EMBL/GenBank/DDBJ whole genome shotgun (WGS) entry which is preliminary data.</text>
</comment>
<dbReference type="Pfam" id="PF05139">
    <property type="entry name" value="Erythro_esteras"/>
    <property type="match status" value="1"/>
</dbReference>
<dbReference type="PANTHER" id="PTHR31299">
    <property type="entry name" value="ESTERASE, PUTATIVE (AFU_ORTHOLOGUE AFUA_1G05850)-RELATED"/>
    <property type="match status" value="1"/>
</dbReference>
<dbReference type="EMBL" id="JBHUEM010000052">
    <property type="protein sequence ID" value="MFD1739021.1"/>
    <property type="molecule type" value="Genomic_DNA"/>
</dbReference>
<evidence type="ECO:0000313" key="2">
    <source>
        <dbReference type="Proteomes" id="UP001597214"/>
    </source>
</evidence>
<keyword evidence="1" id="KW-0378">Hydrolase</keyword>
<dbReference type="Gene3D" id="3.40.1660.10">
    <property type="entry name" value="EreA-like (biosynthetic domain)"/>
    <property type="match status" value="1"/>
</dbReference>
<dbReference type="Gene3D" id="3.30.1870.10">
    <property type="entry name" value="EreA-like, domain 2"/>
    <property type="match status" value="1"/>
</dbReference>
<dbReference type="Proteomes" id="UP001597214">
    <property type="component" value="Unassembled WGS sequence"/>
</dbReference>